<accession>A0A0C9YHT1</accession>
<name>A0A0C9YHT1_9AGAR</name>
<reference evidence="1 2" key="1">
    <citation type="submission" date="2014-04" db="EMBL/GenBank/DDBJ databases">
        <authorList>
            <consortium name="DOE Joint Genome Institute"/>
            <person name="Kuo A."/>
            <person name="Kohler A."/>
            <person name="Nagy L.G."/>
            <person name="Floudas D."/>
            <person name="Copeland A."/>
            <person name="Barry K.W."/>
            <person name="Cichocki N."/>
            <person name="Veneault-Fourrey C."/>
            <person name="LaButti K."/>
            <person name="Lindquist E.A."/>
            <person name="Lipzen A."/>
            <person name="Lundell T."/>
            <person name="Morin E."/>
            <person name="Murat C."/>
            <person name="Sun H."/>
            <person name="Tunlid A."/>
            <person name="Henrissat B."/>
            <person name="Grigoriev I.V."/>
            <person name="Hibbett D.S."/>
            <person name="Martin F."/>
            <person name="Nordberg H.P."/>
            <person name="Cantor M.N."/>
            <person name="Hua S.X."/>
        </authorList>
    </citation>
    <scope>NUCLEOTIDE SEQUENCE [LARGE SCALE GENOMIC DNA]</scope>
    <source>
        <strain evidence="1 2">LaAM-08-1</strain>
    </source>
</reference>
<proteinExistence type="predicted"/>
<reference evidence="2" key="2">
    <citation type="submission" date="2015-01" db="EMBL/GenBank/DDBJ databases">
        <title>Evolutionary Origins and Diversification of the Mycorrhizal Mutualists.</title>
        <authorList>
            <consortium name="DOE Joint Genome Institute"/>
            <consortium name="Mycorrhizal Genomics Consortium"/>
            <person name="Kohler A."/>
            <person name="Kuo A."/>
            <person name="Nagy L.G."/>
            <person name="Floudas D."/>
            <person name="Copeland A."/>
            <person name="Barry K.W."/>
            <person name="Cichocki N."/>
            <person name="Veneault-Fourrey C."/>
            <person name="LaButti K."/>
            <person name="Lindquist E.A."/>
            <person name="Lipzen A."/>
            <person name="Lundell T."/>
            <person name="Morin E."/>
            <person name="Murat C."/>
            <person name="Riley R."/>
            <person name="Ohm R."/>
            <person name="Sun H."/>
            <person name="Tunlid A."/>
            <person name="Henrissat B."/>
            <person name="Grigoriev I.V."/>
            <person name="Hibbett D.S."/>
            <person name="Martin F."/>
        </authorList>
    </citation>
    <scope>NUCLEOTIDE SEQUENCE [LARGE SCALE GENOMIC DNA]</scope>
    <source>
        <strain evidence="2">LaAM-08-1</strain>
    </source>
</reference>
<dbReference type="Proteomes" id="UP000054477">
    <property type="component" value="Unassembled WGS sequence"/>
</dbReference>
<dbReference type="HOGENOM" id="CLU_1949142_0_0_1"/>
<evidence type="ECO:0000313" key="2">
    <source>
        <dbReference type="Proteomes" id="UP000054477"/>
    </source>
</evidence>
<evidence type="ECO:0000313" key="1">
    <source>
        <dbReference type="EMBL" id="KIK07543.1"/>
    </source>
</evidence>
<organism evidence="1 2">
    <name type="scientific">Laccaria amethystina LaAM-08-1</name>
    <dbReference type="NCBI Taxonomy" id="1095629"/>
    <lineage>
        <taxon>Eukaryota</taxon>
        <taxon>Fungi</taxon>
        <taxon>Dikarya</taxon>
        <taxon>Basidiomycota</taxon>
        <taxon>Agaricomycotina</taxon>
        <taxon>Agaricomycetes</taxon>
        <taxon>Agaricomycetidae</taxon>
        <taxon>Agaricales</taxon>
        <taxon>Agaricineae</taxon>
        <taxon>Hydnangiaceae</taxon>
        <taxon>Laccaria</taxon>
    </lineage>
</organism>
<dbReference type="AlphaFoldDB" id="A0A0C9YHT1"/>
<keyword evidence="2" id="KW-1185">Reference proteome</keyword>
<gene>
    <name evidence="1" type="ORF">K443DRAFT_673452</name>
</gene>
<sequence>MEIITRGLFRKEVRTLAAANCFNVQEQWKLDHGCFLGTGLQHHSPLNGKRFQRDWLRYQISFAEMNVALRDLPRAMKRTKASSIRTAASPLAAPPALLQNKCRSGQVPFKIGEHCLSHLHWPRKNFRWN</sequence>
<dbReference type="EMBL" id="KN838547">
    <property type="protein sequence ID" value="KIK07543.1"/>
    <property type="molecule type" value="Genomic_DNA"/>
</dbReference>
<protein>
    <submittedName>
        <fullName evidence="1">Uncharacterized protein</fullName>
    </submittedName>
</protein>